<dbReference type="Proteomes" id="UP001138757">
    <property type="component" value="Unassembled WGS sequence"/>
</dbReference>
<evidence type="ECO:0000313" key="7">
    <source>
        <dbReference type="Proteomes" id="UP001138757"/>
    </source>
</evidence>
<reference evidence="6" key="1">
    <citation type="submission" date="2021-05" db="EMBL/GenBank/DDBJ databases">
        <title>Genome of Sphingobium sp. strain.</title>
        <authorList>
            <person name="Fan R."/>
        </authorList>
    </citation>
    <scope>NUCLEOTIDE SEQUENCE</scope>
    <source>
        <strain evidence="6">H33</strain>
    </source>
</reference>
<evidence type="ECO:0000256" key="3">
    <source>
        <dbReference type="ARBA" id="ARBA00022989"/>
    </source>
</evidence>
<dbReference type="RefSeq" id="WP_214624479.1">
    <property type="nucleotide sequence ID" value="NZ_JAHGAW010000009.1"/>
</dbReference>
<feature type="transmembrane region" description="Helical" evidence="5">
    <location>
        <begin position="97"/>
        <end position="116"/>
    </location>
</feature>
<accession>A0A9X1DDJ1</accession>
<organism evidence="6 7">
    <name type="scientific">Sphingobium nicotianae</name>
    <dbReference type="NCBI Taxonomy" id="2782607"/>
    <lineage>
        <taxon>Bacteria</taxon>
        <taxon>Pseudomonadati</taxon>
        <taxon>Pseudomonadota</taxon>
        <taxon>Alphaproteobacteria</taxon>
        <taxon>Sphingomonadales</taxon>
        <taxon>Sphingomonadaceae</taxon>
        <taxon>Sphingobium</taxon>
    </lineage>
</organism>
<dbReference type="Pfam" id="PF07681">
    <property type="entry name" value="DoxX"/>
    <property type="match status" value="1"/>
</dbReference>
<evidence type="ECO:0000256" key="1">
    <source>
        <dbReference type="ARBA" id="ARBA00004141"/>
    </source>
</evidence>
<evidence type="ECO:0000256" key="5">
    <source>
        <dbReference type="SAM" id="Phobius"/>
    </source>
</evidence>
<protein>
    <submittedName>
        <fullName evidence="6">DoxX family membrane protein</fullName>
    </submittedName>
</protein>
<dbReference type="GO" id="GO:0016020">
    <property type="term" value="C:membrane"/>
    <property type="evidence" value="ECO:0007669"/>
    <property type="project" value="UniProtKB-SubCell"/>
</dbReference>
<comment type="caution">
    <text evidence="6">The sequence shown here is derived from an EMBL/GenBank/DDBJ whole genome shotgun (WGS) entry which is preliminary data.</text>
</comment>
<dbReference type="AlphaFoldDB" id="A0A9X1DDJ1"/>
<proteinExistence type="predicted"/>
<keyword evidence="2 5" id="KW-0812">Transmembrane</keyword>
<keyword evidence="3 5" id="KW-1133">Transmembrane helix</keyword>
<feature type="transmembrane region" description="Helical" evidence="5">
    <location>
        <begin position="45"/>
        <end position="66"/>
    </location>
</feature>
<comment type="subcellular location">
    <subcellularLocation>
        <location evidence="1">Membrane</location>
        <topology evidence="1">Multi-pass membrane protein</topology>
    </subcellularLocation>
</comment>
<name>A0A9X1DDJ1_9SPHN</name>
<evidence type="ECO:0000256" key="4">
    <source>
        <dbReference type="ARBA" id="ARBA00023136"/>
    </source>
</evidence>
<feature type="transmembrane region" description="Helical" evidence="5">
    <location>
        <begin position="7"/>
        <end position="25"/>
    </location>
</feature>
<keyword evidence="4 5" id="KW-0472">Membrane</keyword>
<keyword evidence="7" id="KW-1185">Reference proteome</keyword>
<feature type="transmembrane region" description="Helical" evidence="5">
    <location>
        <begin position="73"/>
        <end position="91"/>
    </location>
</feature>
<sequence>MKLAYTIVRLIFGAWFTYAGIEYFLPNLQPFGTTAIAQQFTHALVDSGLMLIVKLMELAAGVLILANRAVLPAALAILPISVVIAFWNIVLDPAPPVGYAFGVVTPLFNLILLWPYRERLGTLLVWKPAQA</sequence>
<evidence type="ECO:0000313" key="6">
    <source>
        <dbReference type="EMBL" id="MBT2188230.1"/>
    </source>
</evidence>
<gene>
    <name evidence="6" type="ORF">KK488_14840</name>
</gene>
<evidence type="ECO:0000256" key="2">
    <source>
        <dbReference type="ARBA" id="ARBA00022692"/>
    </source>
</evidence>
<dbReference type="EMBL" id="JAHGAW010000009">
    <property type="protein sequence ID" value="MBT2188230.1"/>
    <property type="molecule type" value="Genomic_DNA"/>
</dbReference>
<dbReference type="InterPro" id="IPR032808">
    <property type="entry name" value="DoxX"/>
</dbReference>